<dbReference type="InterPro" id="IPR043129">
    <property type="entry name" value="ATPase_NBD"/>
</dbReference>
<evidence type="ECO:0000313" key="1">
    <source>
        <dbReference type="EMBL" id="RDU72864.1"/>
    </source>
</evidence>
<gene>
    <name evidence="1" type="ORF">CQA66_02965</name>
</gene>
<dbReference type="RefSeq" id="WP_104763140.1">
    <property type="nucleotide sequence ID" value="NZ_FZPM01000014.1"/>
</dbReference>
<keyword evidence="2" id="KW-1185">Reference proteome</keyword>
<dbReference type="EMBL" id="NXLW01000004">
    <property type="protein sequence ID" value="RDU72864.1"/>
    <property type="molecule type" value="Genomic_DNA"/>
</dbReference>
<name>A0A3D8J7K2_9HELI</name>
<comment type="caution">
    <text evidence="1">The sequence shown here is derived from an EMBL/GenBank/DDBJ whole genome shotgun (WGS) entry which is preliminary data.</text>
</comment>
<dbReference type="Proteomes" id="UP000256424">
    <property type="component" value="Unassembled WGS sequence"/>
</dbReference>
<sequence length="210" mass="23800">MKAFDSSDLLLISVQSPVIFAVYSNIPDRESPPLHNKQLIVSLQIEGHVSDILPFLFANIFTFDKQTLESTNVKYHNYPCNISFAHTHVAPYTKSTAAIFQIIHVLQNINNITGIYYARGAGSLSAIKLTHIFLQTLHLTKHIPLYATNIFHFNTHNEIKAFGNQSFFYKDGQIQLGQTQNPQTNLILPTILDKKDFYEPCTPLYVSSPF</sequence>
<accession>A0A3D8J7K2</accession>
<dbReference type="OrthoDB" id="5339448at2"/>
<reference evidence="1 2" key="1">
    <citation type="submission" date="2018-04" db="EMBL/GenBank/DDBJ databases">
        <title>Novel Campyloabacter and Helicobacter Species and Strains.</title>
        <authorList>
            <person name="Mannion A.J."/>
            <person name="Shen Z."/>
            <person name="Fox J.G."/>
        </authorList>
    </citation>
    <scope>NUCLEOTIDE SEQUENCE [LARGE SCALE GENOMIC DNA]</scope>
    <source>
        <strain evidence="1 2">MIT 97-5075</strain>
    </source>
</reference>
<dbReference type="AlphaFoldDB" id="A0A3D8J7K2"/>
<protein>
    <submittedName>
        <fullName evidence="1">Uncharacterized protein</fullName>
    </submittedName>
</protein>
<dbReference type="SUPFAM" id="SSF53067">
    <property type="entry name" value="Actin-like ATPase domain"/>
    <property type="match status" value="1"/>
</dbReference>
<organism evidence="1 2">
    <name type="scientific">Helicobacter aurati</name>
    <dbReference type="NCBI Taxonomy" id="137778"/>
    <lineage>
        <taxon>Bacteria</taxon>
        <taxon>Pseudomonadati</taxon>
        <taxon>Campylobacterota</taxon>
        <taxon>Epsilonproteobacteria</taxon>
        <taxon>Campylobacterales</taxon>
        <taxon>Helicobacteraceae</taxon>
        <taxon>Helicobacter</taxon>
    </lineage>
</organism>
<evidence type="ECO:0000313" key="2">
    <source>
        <dbReference type="Proteomes" id="UP000256424"/>
    </source>
</evidence>
<proteinExistence type="predicted"/>